<reference evidence="4" key="1">
    <citation type="submission" date="2009-09" db="EMBL/GenBank/DDBJ databases">
        <title>The complete genome of Nakamurella multipartita DSM 44233.</title>
        <authorList>
            <consortium name="US DOE Joint Genome Institute (JGI-PGF)"/>
            <person name="Lucas S."/>
            <person name="Copeland A."/>
            <person name="Lapidus A."/>
            <person name="Glavina del Rio T."/>
            <person name="Dalin E."/>
            <person name="Tice H."/>
            <person name="Bruce D."/>
            <person name="Goodwin L."/>
            <person name="Pitluck S."/>
            <person name="Kyrpides N."/>
            <person name="Mavromatis K."/>
            <person name="Ivanova N."/>
            <person name="Ovchinnikova G."/>
            <person name="Sims D."/>
            <person name="Meincke L."/>
            <person name="Brettin T."/>
            <person name="Detter J.C."/>
            <person name="Han C."/>
            <person name="Larimer F."/>
            <person name="Land M."/>
            <person name="Hauser L."/>
            <person name="Markowitz V."/>
            <person name="Cheng J.-F."/>
            <person name="Hugenholtz P."/>
            <person name="Woyke T."/>
            <person name="Wu D."/>
            <person name="Klenk H.-P."/>
            <person name="Eisen J.A."/>
        </authorList>
    </citation>
    <scope>NUCLEOTIDE SEQUENCE [LARGE SCALE GENOMIC DNA]</scope>
    <source>
        <strain evidence="4">ATCC 700099 / DSM 44233 / CIP 104796 / JCM 9543 / NBRC 105858 / Y-104</strain>
    </source>
</reference>
<gene>
    <name evidence="3" type="ordered locus">Namu_1927</name>
</gene>
<dbReference type="AlphaFoldDB" id="C8XHB0"/>
<evidence type="ECO:0000313" key="4">
    <source>
        <dbReference type="Proteomes" id="UP000002218"/>
    </source>
</evidence>
<name>C8XHB0_NAKMY</name>
<dbReference type="HOGENOM" id="CLU_514653_0_0_11"/>
<dbReference type="eggNOG" id="COG3170">
    <property type="taxonomic scope" value="Bacteria"/>
</dbReference>
<proteinExistence type="predicted"/>
<keyword evidence="4" id="KW-1185">Reference proteome</keyword>
<evidence type="ECO:0000259" key="2">
    <source>
        <dbReference type="Pfam" id="PF20568"/>
    </source>
</evidence>
<dbReference type="Proteomes" id="UP000002218">
    <property type="component" value="Chromosome"/>
</dbReference>
<feature type="compositionally biased region" description="Low complexity" evidence="1">
    <location>
        <begin position="386"/>
        <end position="413"/>
    </location>
</feature>
<dbReference type="InParanoid" id="C8XHB0"/>
<protein>
    <recommendedName>
        <fullName evidence="2">DUF6777 domain-containing protein</fullName>
    </recommendedName>
</protein>
<evidence type="ECO:0000256" key="1">
    <source>
        <dbReference type="SAM" id="MobiDB-lite"/>
    </source>
</evidence>
<feature type="domain" description="DUF6777" evidence="2">
    <location>
        <begin position="116"/>
        <end position="267"/>
    </location>
</feature>
<dbReference type="EMBL" id="CP001737">
    <property type="protein sequence ID" value="ACV78316.1"/>
    <property type="molecule type" value="Genomic_DNA"/>
</dbReference>
<dbReference type="Pfam" id="PF20568">
    <property type="entry name" value="DUF6777"/>
    <property type="match status" value="1"/>
</dbReference>
<feature type="region of interest" description="Disordered" evidence="1">
    <location>
        <begin position="379"/>
        <end position="413"/>
    </location>
</feature>
<dbReference type="KEGG" id="nml:Namu_1927"/>
<accession>C8XHB0</accession>
<reference evidence="3 4" key="2">
    <citation type="journal article" date="2010" name="Stand. Genomic Sci.">
        <title>Complete genome sequence of Nakamurella multipartita type strain (Y-104).</title>
        <authorList>
            <person name="Tice H."/>
            <person name="Mayilraj S."/>
            <person name="Sims D."/>
            <person name="Lapidus A."/>
            <person name="Nolan M."/>
            <person name="Lucas S."/>
            <person name="Glavina Del Rio T."/>
            <person name="Copeland A."/>
            <person name="Cheng J.F."/>
            <person name="Meincke L."/>
            <person name="Bruce D."/>
            <person name="Goodwin L."/>
            <person name="Pitluck S."/>
            <person name="Ivanova N."/>
            <person name="Mavromatis K."/>
            <person name="Ovchinnikova G."/>
            <person name="Pati A."/>
            <person name="Chen A."/>
            <person name="Palaniappan K."/>
            <person name="Land M."/>
            <person name="Hauser L."/>
            <person name="Chang Y.J."/>
            <person name="Jeffries C.D."/>
            <person name="Detter J.C."/>
            <person name="Brettin T."/>
            <person name="Rohde M."/>
            <person name="Goker M."/>
            <person name="Bristow J."/>
            <person name="Eisen J.A."/>
            <person name="Markowitz V."/>
            <person name="Hugenholtz P."/>
            <person name="Kyrpides N.C."/>
            <person name="Klenk H.P."/>
            <person name="Chen F."/>
        </authorList>
    </citation>
    <scope>NUCLEOTIDE SEQUENCE [LARGE SCALE GENOMIC DNA]</scope>
    <source>
        <strain evidence="4">ATCC 700099 / DSM 44233 / CIP 104796 / JCM 9543 / NBRC 105858 / Y-104</strain>
    </source>
</reference>
<sequence length="529" mass="53909" precursor="true">MSGMDDSRVTTRARWLLVLVLVLVLVLAAAAAGVLWVRRSTSTAGSPSVPVTVVLQAADDAGTDSFVPVPAGRPVAVTHPHPSSGTAITATVEPDTGVRLVAGTTDHLYAAGRPGNPELYGGSGSLSACDPAAIAAFLAAHPDKAAAWAQVRGIDPAAIAGYLGTLTPVVLLHDTLVTNHGFAGGVATAFTAVLQAGTAVLVDPTGLPVVRCACGNPLTAPPAVDLSAATPQGTRWDGYDPAQTVVVTSGPAATQLVVVDAATGQDLTLTVGQARAATSTAPTTDSTPAAASTACVLDLTWPVSAPGWIDPLDSGFTCQQMTDQWRRNEQWTGVRGGTLALVTSDDGWYCTGVHWDPTAAPTNAVGGCDLNGQRFTVYQGEPGQRAPSSTAPSSTASSTAPSTGGSSTGASGAATTGVDEVFITPSQNIVCARRDGQFACTVKQYDFDLGDERCPGARGPLAQLDATGFSQVSSCRGDFFDGITLPDPTPYGTTLTLDQIRCDVEESGVTCTNQDGHGFTMSRAGVPPF</sequence>
<organism evidence="3 4">
    <name type="scientific">Nakamurella multipartita (strain ATCC 700099 / DSM 44233 / CIP 104796 / JCM 9543 / NBRC 105858 / Y-104)</name>
    <name type="common">Microsphaera multipartita</name>
    <dbReference type="NCBI Taxonomy" id="479431"/>
    <lineage>
        <taxon>Bacteria</taxon>
        <taxon>Bacillati</taxon>
        <taxon>Actinomycetota</taxon>
        <taxon>Actinomycetes</taxon>
        <taxon>Nakamurellales</taxon>
        <taxon>Nakamurellaceae</taxon>
        <taxon>Nakamurella</taxon>
    </lineage>
</organism>
<dbReference type="InterPro" id="IPR046704">
    <property type="entry name" value="DUF6777"/>
</dbReference>
<evidence type="ECO:0000313" key="3">
    <source>
        <dbReference type="EMBL" id="ACV78316.1"/>
    </source>
</evidence>